<dbReference type="PANTHER" id="PTHR24296">
    <property type="entry name" value="CYTOCHROME P450"/>
    <property type="match status" value="1"/>
</dbReference>
<keyword evidence="7" id="KW-0503">Monooxygenase</keyword>
<keyword evidence="4 8" id="KW-0479">Metal-binding</keyword>
<organism evidence="10 11">
    <name type="scientific">Linum tenue</name>
    <dbReference type="NCBI Taxonomy" id="586396"/>
    <lineage>
        <taxon>Eukaryota</taxon>
        <taxon>Viridiplantae</taxon>
        <taxon>Streptophyta</taxon>
        <taxon>Embryophyta</taxon>
        <taxon>Tracheophyta</taxon>
        <taxon>Spermatophyta</taxon>
        <taxon>Magnoliopsida</taxon>
        <taxon>eudicotyledons</taxon>
        <taxon>Gunneridae</taxon>
        <taxon>Pentapetalae</taxon>
        <taxon>rosids</taxon>
        <taxon>fabids</taxon>
        <taxon>Malpighiales</taxon>
        <taxon>Linaceae</taxon>
        <taxon>Linum</taxon>
    </lineage>
</organism>
<dbReference type="AlphaFoldDB" id="A0AAV0IUV6"/>
<evidence type="ECO:0000256" key="9">
    <source>
        <dbReference type="SAM" id="Phobius"/>
    </source>
</evidence>
<evidence type="ECO:0000256" key="1">
    <source>
        <dbReference type="ARBA" id="ARBA00001971"/>
    </source>
</evidence>
<dbReference type="Pfam" id="PF00067">
    <property type="entry name" value="p450"/>
    <property type="match status" value="1"/>
</dbReference>
<dbReference type="InterPro" id="IPR002401">
    <property type="entry name" value="Cyt_P450_E_grp-I"/>
</dbReference>
<dbReference type="EMBL" id="CAMGYJ010000004">
    <property type="protein sequence ID" value="CAI0401203.1"/>
    <property type="molecule type" value="Genomic_DNA"/>
</dbReference>
<proteinExistence type="inferred from homology"/>
<dbReference type="Proteomes" id="UP001154282">
    <property type="component" value="Unassembled WGS sequence"/>
</dbReference>
<keyword evidence="5" id="KW-0560">Oxidoreductase</keyword>
<accession>A0AAV0IUV6</accession>
<dbReference type="CDD" id="cd11064">
    <property type="entry name" value="CYP86A"/>
    <property type="match status" value="1"/>
</dbReference>
<evidence type="ECO:0000256" key="2">
    <source>
        <dbReference type="ARBA" id="ARBA00010617"/>
    </source>
</evidence>
<dbReference type="Gene3D" id="1.10.630.10">
    <property type="entry name" value="Cytochrome P450"/>
    <property type="match status" value="1"/>
</dbReference>
<evidence type="ECO:0008006" key="12">
    <source>
        <dbReference type="Google" id="ProtNLM"/>
    </source>
</evidence>
<evidence type="ECO:0000313" key="11">
    <source>
        <dbReference type="Proteomes" id="UP001154282"/>
    </source>
</evidence>
<keyword evidence="9" id="KW-0472">Membrane</keyword>
<feature type="binding site" description="axial binding residue" evidence="8">
    <location>
        <position position="476"/>
    </location>
    <ligand>
        <name>heme</name>
        <dbReference type="ChEBI" id="CHEBI:30413"/>
    </ligand>
    <ligandPart>
        <name>Fe</name>
        <dbReference type="ChEBI" id="CHEBI:18248"/>
    </ligandPart>
</feature>
<evidence type="ECO:0000313" key="10">
    <source>
        <dbReference type="EMBL" id="CAI0401203.1"/>
    </source>
</evidence>
<dbReference type="SUPFAM" id="SSF48264">
    <property type="entry name" value="Cytochrome P450"/>
    <property type="match status" value="1"/>
</dbReference>
<evidence type="ECO:0000256" key="4">
    <source>
        <dbReference type="ARBA" id="ARBA00022723"/>
    </source>
</evidence>
<keyword evidence="9" id="KW-0812">Transmembrane</keyword>
<comment type="cofactor">
    <cofactor evidence="1 8">
        <name>heme</name>
        <dbReference type="ChEBI" id="CHEBI:30413"/>
    </cofactor>
</comment>
<dbReference type="GO" id="GO:0005506">
    <property type="term" value="F:iron ion binding"/>
    <property type="evidence" value="ECO:0007669"/>
    <property type="project" value="InterPro"/>
</dbReference>
<dbReference type="InterPro" id="IPR001128">
    <property type="entry name" value="Cyt_P450"/>
</dbReference>
<keyword evidence="11" id="KW-1185">Reference proteome</keyword>
<reference evidence="10" key="1">
    <citation type="submission" date="2022-08" db="EMBL/GenBank/DDBJ databases">
        <authorList>
            <person name="Gutierrez-Valencia J."/>
        </authorList>
    </citation>
    <scope>NUCLEOTIDE SEQUENCE</scope>
</reference>
<dbReference type="InterPro" id="IPR036396">
    <property type="entry name" value="Cyt_P450_sf"/>
</dbReference>
<keyword evidence="9" id="KW-1133">Transmembrane helix</keyword>
<name>A0AAV0IUV6_9ROSI</name>
<comment type="caution">
    <text evidence="10">The sequence shown here is derived from an EMBL/GenBank/DDBJ whole genome shotgun (WGS) entry which is preliminary data.</text>
</comment>
<feature type="transmembrane region" description="Helical" evidence="9">
    <location>
        <begin position="6"/>
        <end position="26"/>
    </location>
</feature>
<protein>
    <recommendedName>
        <fullName evidence="12">Cytochrome P450</fullName>
    </recommendedName>
</protein>
<dbReference type="PRINTS" id="PR00385">
    <property type="entry name" value="P450"/>
</dbReference>
<dbReference type="GO" id="GO:0004497">
    <property type="term" value="F:monooxygenase activity"/>
    <property type="evidence" value="ECO:0007669"/>
    <property type="project" value="UniProtKB-KW"/>
</dbReference>
<gene>
    <name evidence="10" type="ORF">LITE_LOCUS11098</name>
</gene>
<comment type="similarity">
    <text evidence="2">Belongs to the cytochrome P450 family.</text>
</comment>
<evidence type="ECO:0000256" key="3">
    <source>
        <dbReference type="ARBA" id="ARBA00022617"/>
    </source>
</evidence>
<dbReference type="GO" id="GO:0016705">
    <property type="term" value="F:oxidoreductase activity, acting on paired donors, with incorporation or reduction of molecular oxygen"/>
    <property type="evidence" value="ECO:0007669"/>
    <property type="project" value="InterPro"/>
</dbReference>
<evidence type="ECO:0000256" key="7">
    <source>
        <dbReference type="ARBA" id="ARBA00023033"/>
    </source>
</evidence>
<keyword evidence="6 8" id="KW-0408">Iron</keyword>
<evidence type="ECO:0000256" key="6">
    <source>
        <dbReference type="ARBA" id="ARBA00023004"/>
    </source>
</evidence>
<evidence type="ECO:0000256" key="5">
    <source>
        <dbReference type="ARBA" id="ARBA00023002"/>
    </source>
</evidence>
<dbReference type="GO" id="GO:0020037">
    <property type="term" value="F:heme binding"/>
    <property type="evidence" value="ECO:0007669"/>
    <property type="project" value="InterPro"/>
</dbReference>
<evidence type="ECO:0000256" key="8">
    <source>
        <dbReference type="PIRSR" id="PIRSR602401-1"/>
    </source>
</evidence>
<sequence>MEFLCNSVGLTALAVISSLVLLLHILPRKLQNQKKKKKYHPIGGTVLNQLLHFNKLHHYMTDLASKHSSYRLLGAFRTEIYTSDPVNVEYILKTNFENYGKGDYNYSNLSDLLGDGIFTVDGDKWRHQRKVSSYEFSTKVLRDFSSVVFRRNVVKLADIISEAATCNQPMDIQDLFMKSTLDSIFKVAFGVELDSMCGSNEEGREFSNAFDDASAISLWRYVDVFWKVKKFFNIGSEATLKKKVKIINDFVYKLINSKIQQMKTQTNRSSVSIYYYTTLSLFSHFMQLSSSEVDTTYLRDIILNFVIAGKDTTAATLSWFIYMLCKHPDVQVKVAGEIREAATTTSTTSDTKKLSNFVEFAQSVTDKALEKMHYLHAAITETLRLYPAVPVVRYGWFTVFVHDAKVCFSDDTFPDGFSVMKGDMVAYQPYAMGRMKAIWGDDCEQYKPERWLNDKGVFQPESPFKFTAFQAGPRICLGKEFAYRQMKIFSAVLVGSFVFKLSDETKPVNYRTMINLHVDGGLHVLAAHRHSRSSS</sequence>
<keyword evidence="3 8" id="KW-0349">Heme</keyword>
<dbReference type="PRINTS" id="PR00463">
    <property type="entry name" value="EP450I"/>
</dbReference>